<keyword evidence="2" id="KW-0489">Methyltransferase</keyword>
<accession>A0AAE3GWQ1</accession>
<dbReference type="AlphaFoldDB" id="A0AAE3GWQ1"/>
<feature type="domain" description="Methyltransferase" evidence="1">
    <location>
        <begin position="74"/>
        <end position="164"/>
    </location>
</feature>
<dbReference type="SUPFAM" id="SSF53335">
    <property type="entry name" value="S-adenosyl-L-methionine-dependent methyltransferases"/>
    <property type="match status" value="1"/>
</dbReference>
<evidence type="ECO:0000259" key="1">
    <source>
        <dbReference type="Pfam" id="PF13649"/>
    </source>
</evidence>
<protein>
    <submittedName>
        <fullName evidence="2">Class I SAM-dependent methyltransferase</fullName>
    </submittedName>
</protein>
<dbReference type="RefSeq" id="WP_254014829.1">
    <property type="nucleotide sequence ID" value="NZ_JAMZMM010000478.1"/>
</dbReference>
<dbReference type="GO" id="GO:0008168">
    <property type="term" value="F:methyltransferase activity"/>
    <property type="evidence" value="ECO:0007669"/>
    <property type="project" value="UniProtKB-KW"/>
</dbReference>
<name>A0AAE3GWQ1_9CYAN</name>
<reference evidence="2" key="1">
    <citation type="submission" date="2022-06" db="EMBL/GenBank/DDBJ databases">
        <title>New cyanobacteria of genus Symplocastrum in benthos of Lake Baikal.</title>
        <authorList>
            <person name="Sorokovikova E."/>
            <person name="Tikhonova I."/>
            <person name="Krasnopeev A."/>
            <person name="Evseev P."/>
            <person name="Gladkikh A."/>
            <person name="Belykh O."/>
        </authorList>
    </citation>
    <scope>NUCLEOTIDE SEQUENCE</scope>
    <source>
        <strain evidence="2">BBK-W-15</strain>
    </source>
</reference>
<keyword evidence="2" id="KW-0808">Transferase</keyword>
<gene>
    <name evidence="2" type="ORF">NJ959_27100</name>
</gene>
<evidence type="ECO:0000313" key="3">
    <source>
        <dbReference type="Proteomes" id="UP001204953"/>
    </source>
</evidence>
<evidence type="ECO:0000313" key="2">
    <source>
        <dbReference type="EMBL" id="MCP2732101.1"/>
    </source>
</evidence>
<dbReference type="PANTHER" id="PTHR43464">
    <property type="entry name" value="METHYLTRANSFERASE"/>
    <property type="match status" value="1"/>
</dbReference>
<proteinExistence type="predicted"/>
<sequence length="227" mass="25753">MFEQQPDTIREKVRQLAAAALENSQPSGWFEILYQEAKGDPTQVPWVKLTPHPYFQDWLKSYPPQPEGKLGLILGCGLGDDAEALAAKGFQVTAFDISPTAIAWCRERFPESGVNYLVADLFNLPREWEQKFDFVLECRNIQSLPLSVRSQIITEIAKAVAPEGTLLVITRLRDREPEGDSPPWALSNIELAQFQELGFQEIGRDVFYNNEPNSVKEVRIEYLRIGT</sequence>
<dbReference type="Gene3D" id="3.40.50.150">
    <property type="entry name" value="Vaccinia Virus protein VP39"/>
    <property type="match status" value="1"/>
</dbReference>
<keyword evidence="3" id="KW-1185">Reference proteome</keyword>
<organism evidence="2 3">
    <name type="scientific">Limnofasciculus baicalensis BBK-W-15</name>
    <dbReference type="NCBI Taxonomy" id="2699891"/>
    <lineage>
        <taxon>Bacteria</taxon>
        <taxon>Bacillati</taxon>
        <taxon>Cyanobacteriota</taxon>
        <taxon>Cyanophyceae</taxon>
        <taxon>Coleofasciculales</taxon>
        <taxon>Coleofasciculaceae</taxon>
        <taxon>Limnofasciculus</taxon>
        <taxon>Limnofasciculus baicalensis</taxon>
    </lineage>
</organism>
<dbReference type="Proteomes" id="UP001204953">
    <property type="component" value="Unassembled WGS sequence"/>
</dbReference>
<dbReference type="Pfam" id="PF13649">
    <property type="entry name" value="Methyltransf_25"/>
    <property type="match status" value="1"/>
</dbReference>
<dbReference type="InterPro" id="IPR041698">
    <property type="entry name" value="Methyltransf_25"/>
</dbReference>
<comment type="caution">
    <text evidence="2">The sequence shown here is derived from an EMBL/GenBank/DDBJ whole genome shotgun (WGS) entry which is preliminary data.</text>
</comment>
<dbReference type="EMBL" id="JAMZMM010000478">
    <property type="protein sequence ID" value="MCP2732101.1"/>
    <property type="molecule type" value="Genomic_DNA"/>
</dbReference>
<dbReference type="CDD" id="cd02440">
    <property type="entry name" value="AdoMet_MTases"/>
    <property type="match status" value="1"/>
</dbReference>
<dbReference type="InterPro" id="IPR029063">
    <property type="entry name" value="SAM-dependent_MTases_sf"/>
</dbReference>
<dbReference type="PANTHER" id="PTHR43464:SF49">
    <property type="entry name" value="TELLURITE METHYLTRANSFERASE"/>
    <property type="match status" value="1"/>
</dbReference>
<dbReference type="GO" id="GO:0032259">
    <property type="term" value="P:methylation"/>
    <property type="evidence" value="ECO:0007669"/>
    <property type="project" value="UniProtKB-KW"/>
</dbReference>